<protein>
    <recommendedName>
        <fullName evidence="5">Omega-amidase YafV</fullName>
        <ecNumber evidence="3">3.5.1.3</ecNumber>
    </recommendedName>
</protein>
<feature type="domain" description="CN hydrolase" evidence="6">
    <location>
        <begin position="4"/>
        <end position="240"/>
    </location>
</feature>
<evidence type="ECO:0000256" key="2">
    <source>
        <dbReference type="ARBA" id="ARBA00022801"/>
    </source>
</evidence>
<evidence type="ECO:0000256" key="1">
    <source>
        <dbReference type="ARBA" id="ARBA00010613"/>
    </source>
</evidence>
<dbReference type="RefSeq" id="WP_163490230.1">
    <property type="nucleotide sequence ID" value="NZ_JACVEL010000003.1"/>
</dbReference>
<sequence length="258" mass="29647">MKDLNVTLVQADQIWEDKAANFRNYERLLSEIDQTDLILLPEMFNTGFSMNAPALAEPFNHSTSVQWLQELARTKDAAIYTSLIIEENGNYYNRGVFVQPDGTISVYDKRKTFGLAGEDKVYSKGERSVIVNYKGWSIRLQICYDLRFPEISLNHQLDNAPQYDLLLYVANWPERRSVHWRSLLPARAIENQVYVAAVNRVGNDQAGLTYSGDSCVIDLLGNRLMDITQEEQVVSIRLSHKKLQDLRGKLPFLKDREI</sequence>
<dbReference type="SUPFAM" id="SSF56317">
    <property type="entry name" value="Carbon-nitrogen hydrolase"/>
    <property type="match status" value="1"/>
</dbReference>
<organism evidence="7 8">
    <name type="scientific">Taishania pollutisoli</name>
    <dbReference type="NCBI Taxonomy" id="2766479"/>
    <lineage>
        <taxon>Bacteria</taxon>
        <taxon>Pseudomonadati</taxon>
        <taxon>Bacteroidota</taxon>
        <taxon>Flavobacteriia</taxon>
        <taxon>Flavobacteriales</taxon>
        <taxon>Crocinitomicaceae</taxon>
        <taxon>Taishania</taxon>
    </lineage>
</organism>
<dbReference type="AlphaFoldDB" id="A0A8J6P8F5"/>
<comment type="catalytic activity">
    <reaction evidence="4">
        <text>a monoamide of a dicarboxylate + H2O = a dicarboxylate + NH4(+)</text>
        <dbReference type="Rhea" id="RHEA:11716"/>
        <dbReference type="ChEBI" id="CHEBI:15377"/>
        <dbReference type="ChEBI" id="CHEBI:28938"/>
        <dbReference type="ChEBI" id="CHEBI:28965"/>
        <dbReference type="ChEBI" id="CHEBI:77450"/>
        <dbReference type="EC" id="3.5.1.3"/>
    </reaction>
</comment>
<dbReference type="PROSITE" id="PS50263">
    <property type="entry name" value="CN_HYDROLASE"/>
    <property type="match status" value="1"/>
</dbReference>
<reference evidence="7" key="1">
    <citation type="submission" date="2020-09" db="EMBL/GenBank/DDBJ databases">
        <title>Taishania pollutisoli gen. nov., sp. nov., Isolated from Tetrabromobisphenol A-Contaminated Soil.</title>
        <authorList>
            <person name="Chen Q."/>
        </authorList>
    </citation>
    <scope>NUCLEOTIDE SEQUENCE</scope>
    <source>
        <strain evidence="7">CZZ-1</strain>
    </source>
</reference>
<dbReference type="InterPro" id="IPR036526">
    <property type="entry name" value="C-N_Hydrolase_sf"/>
</dbReference>
<comment type="caution">
    <text evidence="7">The sequence shown here is derived from an EMBL/GenBank/DDBJ whole genome shotgun (WGS) entry which is preliminary data.</text>
</comment>
<dbReference type="EMBL" id="JACVEL010000003">
    <property type="protein sequence ID" value="MBC9812016.1"/>
    <property type="molecule type" value="Genomic_DNA"/>
</dbReference>
<dbReference type="PANTHER" id="PTHR47799:SF1">
    <property type="entry name" value="OMEGA-AMIDASE YAFV"/>
    <property type="match status" value="1"/>
</dbReference>
<keyword evidence="2" id="KW-0378">Hydrolase</keyword>
<evidence type="ECO:0000313" key="7">
    <source>
        <dbReference type="EMBL" id="MBC9812016.1"/>
    </source>
</evidence>
<evidence type="ECO:0000313" key="8">
    <source>
        <dbReference type="Proteomes" id="UP000652681"/>
    </source>
</evidence>
<dbReference type="NCBIfam" id="NF007757">
    <property type="entry name" value="PRK10438.1"/>
    <property type="match status" value="1"/>
</dbReference>
<evidence type="ECO:0000256" key="3">
    <source>
        <dbReference type="ARBA" id="ARBA00039118"/>
    </source>
</evidence>
<dbReference type="Gene3D" id="3.60.110.10">
    <property type="entry name" value="Carbon-nitrogen hydrolase"/>
    <property type="match status" value="1"/>
</dbReference>
<evidence type="ECO:0000259" key="6">
    <source>
        <dbReference type="PROSITE" id="PS50263"/>
    </source>
</evidence>
<dbReference type="GO" id="GO:0050152">
    <property type="term" value="F:omega-amidase activity"/>
    <property type="evidence" value="ECO:0007669"/>
    <property type="project" value="UniProtKB-EC"/>
</dbReference>
<dbReference type="EC" id="3.5.1.3" evidence="3"/>
<dbReference type="Pfam" id="PF00795">
    <property type="entry name" value="CN_hydrolase"/>
    <property type="match status" value="1"/>
</dbReference>
<dbReference type="Proteomes" id="UP000652681">
    <property type="component" value="Unassembled WGS sequence"/>
</dbReference>
<gene>
    <name evidence="7" type="ORF">H9Y05_05940</name>
</gene>
<evidence type="ECO:0000256" key="4">
    <source>
        <dbReference type="ARBA" id="ARBA00052904"/>
    </source>
</evidence>
<keyword evidence="8" id="KW-1185">Reference proteome</keyword>
<name>A0A8J6P8F5_9FLAO</name>
<dbReference type="InterPro" id="IPR052737">
    <property type="entry name" value="Omega-amidase_YafV"/>
</dbReference>
<dbReference type="GO" id="GO:0106008">
    <property type="term" value="F:2-oxoglutaramate amidase activity"/>
    <property type="evidence" value="ECO:0007669"/>
    <property type="project" value="TreeGrafter"/>
</dbReference>
<dbReference type="PANTHER" id="PTHR47799">
    <property type="entry name" value="OMEGA-AMIDASE YAFV"/>
    <property type="match status" value="1"/>
</dbReference>
<dbReference type="InterPro" id="IPR003010">
    <property type="entry name" value="C-N_Hydrolase"/>
</dbReference>
<accession>A0A8J6P8F5</accession>
<proteinExistence type="inferred from homology"/>
<evidence type="ECO:0000256" key="5">
    <source>
        <dbReference type="ARBA" id="ARBA00072139"/>
    </source>
</evidence>
<dbReference type="FunFam" id="3.60.110.10:FF:000004">
    <property type="entry name" value="Carbon-nitrogen hydrolase"/>
    <property type="match status" value="1"/>
</dbReference>
<dbReference type="CDD" id="cd07575">
    <property type="entry name" value="Xc-1258_like"/>
    <property type="match status" value="1"/>
</dbReference>
<comment type="similarity">
    <text evidence="1">Belongs to the carbon-nitrogen hydrolase superfamily. NIT1/NIT2 family.</text>
</comment>